<feature type="compositionally biased region" description="Basic and acidic residues" evidence="1">
    <location>
        <begin position="209"/>
        <end position="230"/>
    </location>
</feature>
<sequence length="245" mass="27909">MANPRSPAHGSRPPALVSPPGLIRKTLYPLISADWTTTAVRICEGLRASRLLPRISRAPDRTSRTSAHPPSAQKSMRRDRLLRHYRRDEAPLFRGRYCTRRDTAPAPCSETASRSQVVQTRIGSRSLFAARKLRKLWSKSDGGLEKRLEDLFLITLKHSVQPYRSPLTRSLVSRFRHLPSVPAVAISWSSSRMCATNITQTMGDDEEEVTSKRETDPMAERRRRRPSEEAESLLRLRAWSKSERV</sequence>
<feature type="compositionally biased region" description="Polar residues" evidence="1">
    <location>
        <begin position="64"/>
        <end position="74"/>
    </location>
</feature>
<dbReference type="AlphaFoldDB" id="A0A371CV90"/>
<keyword evidence="3" id="KW-1185">Reference proteome</keyword>
<feature type="region of interest" description="Disordered" evidence="1">
    <location>
        <begin position="200"/>
        <end position="230"/>
    </location>
</feature>
<dbReference type="EMBL" id="KZ857453">
    <property type="protein sequence ID" value="RDX44198.1"/>
    <property type="molecule type" value="Genomic_DNA"/>
</dbReference>
<dbReference type="Proteomes" id="UP000256964">
    <property type="component" value="Unassembled WGS sequence"/>
</dbReference>
<evidence type="ECO:0000313" key="2">
    <source>
        <dbReference type="EMBL" id="RDX44198.1"/>
    </source>
</evidence>
<evidence type="ECO:0000256" key="1">
    <source>
        <dbReference type="SAM" id="MobiDB-lite"/>
    </source>
</evidence>
<proteinExistence type="predicted"/>
<accession>A0A371CV90</accession>
<reference evidence="2 3" key="1">
    <citation type="journal article" date="2018" name="Biotechnol. Biofuels">
        <title>Integrative visual omics of the white-rot fungus Polyporus brumalis exposes the biotechnological potential of its oxidative enzymes for delignifying raw plant biomass.</title>
        <authorList>
            <person name="Miyauchi S."/>
            <person name="Rancon A."/>
            <person name="Drula E."/>
            <person name="Hage H."/>
            <person name="Chaduli D."/>
            <person name="Favel A."/>
            <person name="Grisel S."/>
            <person name="Henrissat B."/>
            <person name="Herpoel-Gimbert I."/>
            <person name="Ruiz-Duenas F.J."/>
            <person name="Chevret D."/>
            <person name="Hainaut M."/>
            <person name="Lin J."/>
            <person name="Wang M."/>
            <person name="Pangilinan J."/>
            <person name="Lipzen A."/>
            <person name="Lesage-Meessen L."/>
            <person name="Navarro D."/>
            <person name="Riley R."/>
            <person name="Grigoriev I.V."/>
            <person name="Zhou S."/>
            <person name="Raouche S."/>
            <person name="Rosso M.N."/>
        </authorList>
    </citation>
    <scope>NUCLEOTIDE SEQUENCE [LARGE SCALE GENOMIC DNA]</scope>
    <source>
        <strain evidence="2 3">BRFM 1820</strain>
    </source>
</reference>
<feature type="region of interest" description="Disordered" evidence="1">
    <location>
        <begin position="54"/>
        <end position="78"/>
    </location>
</feature>
<evidence type="ECO:0000313" key="3">
    <source>
        <dbReference type="Proteomes" id="UP000256964"/>
    </source>
</evidence>
<name>A0A371CV90_9APHY</name>
<protein>
    <submittedName>
        <fullName evidence="2">Uncharacterized protein</fullName>
    </submittedName>
</protein>
<organism evidence="2 3">
    <name type="scientific">Lentinus brumalis</name>
    <dbReference type="NCBI Taxonomy" id="2498619"/>
    <lineage>
        <taxon>Eukaryota</taxon>
        <taxon>Fungi</taxon>
        <taxon>Dikarya</taxon>
        <taxon>Basidiomycota</taxon>
        <taxon>Agaricomycotina</taxon>
        <taxon>Agaricomycetes</taxon>
        <taxon>Polyporales</taxon>
        <taxon>Polyporaceae</taxon>
        <taxon>Lentinus</taxon>
    </lineage>
</organism>
<gene>
    <name evidence="2" type="ORF">OH76DRAFT_1110776</name>
</gene>